<evidence type="ECO:0000313" key="8">
    <source>
        <dbReference type="Proteomes" id="UP000054387"/>
    </source>
</evidence>
<evidence type="ECO:0000259" key="6">
    <source>
        <dbReference type="Pfam" id="PF07687"/>
    </source>
</evidence>
<dbReference type="EMBL" id="LOPU01000001">
    <property type="protein sequence ID" value="KTG11641.1"/>
    <property type="molecule type" value="Genomic_DNA"/>
</dbReference>
<feature type="domain" description="Peptidase M20 dimerisation" evidence="6">
    <location>
        <begin position="204"/>
        <end position="348"/>
    </location>
</feature>
<dbReference type="STRING" id="1514971.AUR64_00155"/>
<keyword evidence="4" id="KW-0378">Hydrolase</keyword>
<gene>
    <name evidence="7" type="ORF">AUR64_00155</name>
</gene>
<dbReference type="Pfam" id="PF01546">
    <property type="entry name" value="Peptidase_M20"/>
    <property type="match status" value="1"/>
</dbReference>
<accession>A0A0W1RDS3</accession>
<keyword evidence="8" id="KW-1185">Reference proteome</keyword>
<dbReference type="Gene3D" id="3.30.70.360">
    <property type="match status" value="1"/>
</dbReference>
<keyword evidence="5" id="KW-0862">Zinc</keyword>
<keyword evidence="3" id="KW-0479">Metal-binding</keyword>
<dbReference type="InterPro" id="IPR001261">
    <property type="entry name" value="ArgE/DapE_CS"/>
</dbReference>
<sequence>MSNHPGEYVGDGDPVVDASLSDRPAELLQELIRFDTTNPPGAERSCIEWAADLLADAGIDSELYAQNPDRPSLVARIPGGDSPALMLYGHVDVVPTSDQDWTHPPFSGVEEDGYVWGRGALDMKSGVAMFVAAFLRATQEEIDLAGDLVLCLLADEEAGGDEGAAFLVEEHPELFEDVEYALGEFGGYPMELAGVRLYPVQVNEKQVCWVRVSATGQAGHASRPSRGDAVGRIGEALVTLDRERLPYHLTPPVEEMLDRMADEVDEEAAAVLRGLKDPDTVDDSLAALGDEAGTFEALLHNTANATILRGGDKINVVPASAEFTVDSRLLPGQTDEDVATELRDLLGDGVSVDVERFELGPEETDLGMFPLLDDVLRDADEAAVPVPYVLPAATDGRIFARIGIQSYGFTPMNLPSDFDFQSFVHAADERIPVEAVEFGTDAVYDVVRRYEGAVE</sequence>
<evidence type="ECO:0000256" key="5">
    <source>
        <dbReference type="ARBA" id="ARBA00022833"/>
    </source>
</evidence>
<name>A0A0W1RDS3_9EURY</name>
<evidence type="ECO:0000256" key="3">
    <source>
        <dbReference type="ARBA" id="ARBA00022723"/>
    </source>
</evidence>
<dbReference type="AlphaFoldDB" id="A0A0W1RDS3"/>
<dbReference type="Proteomes" id="UP000054387">
    <property type="component" value="Unassembled WGS sequence"/>
</dbReference>
<dbReference type="RefSeq" id="WP_058579926.1">
    <property type="nucleotide sequence ID" value="NZ_LOPU01000001.1"/>
</dbReference>
<dbReference type="NCBIfam" id="NF005913">
    <property type="entry name" value="PRK07906.1"/>
    <property type="match status" value="1"/>
</dbReference>
<dbReference type="SUPFAM" id="SSF55031">
    <property type="entry name" value="Bacterial exopeptidase dimerisation domain"/>
    <property type="match status" value="1"/>
</dbReference>
<comment type="cofactor">
    <cofactor evidence="1">
        <name>Zn(2+)</name>
        <dbReference type="ChEBI" id="CHEBI:29105"/>
    </cofactor>
</comment>
<dbReference type="InterPro" id="IPR050072">
    <property type="entry name" value="Peptidase_M20A"/>
</dbReference>
<dbReference type="Gene3D" id="3.40.630.10">
    <property type="entry name" value="Zn peptidases"/>
    <property type="match status" value="1"/>
</dbReference>
<dbReference type="Gene3D" id="1.10.150.900">
    <property type="match status" value="1"/>
</dbReference>
<reference evidence="7 8" key="1">
    <citation type="submission" date="2015-12" db="EMBL/GenBank/DDBJ databases">
        <title>Haloprofundus marisrubri gen. nov., sp. nov., an extremely halophilic archaeon isolated from the Discovery deep brine-seawater interface in the Red Sea.</title>
        <authorList>
            <person name="Zhang G."/>
            <person name="Stingl U."/>
            <person name="Rashid M."/>
        </authorList>
    </citation>
    <scope>NUCLEOTIDE SEQUENCE [LARGE SCALE GENOMIC DNA]</scope>
    <source>
        <strain evidence="7 8">SB9</strain>
    </source>
</reference>
<evidence type="ECO:0000313" key="7">
    <source>
        <dbReference type="EMBL" id="KTG11641.1"/>
    </source>
</evidence>
<dbReference type="SUPFAM" id="SSF53187">
    <property type="entry name" value="Zn-dependent exopeptidases"/>
    <property type="match status" value="1"/>
</dbReference>
<comment type="caution">
    <text evidence="7">The sequence shown here is derived from an EMBL/GenBank/DDBJ whole genome shotgun (WGS) entry which is preliminary data.</text>
</comment>
<dbReference type="PANTHER" id="PTHR43808:SF8">
    <property type="entry name" value="PEPTIDASE M20 DIMERISATION DOMAIN-CONTAINING PROTEIN"/>
    <property type="match status" value="1"/>
</dbReference>
<evidence type="ECO:0000256" key="4">
    <source>
        <dbReference type="ARBA" id="ARBA00022801"/>
    </source>
</evidence>
<dbReference type="GO" id="GO:0046872">
    <property type="term" value="F:metal ion binding"/>
    <property type="evidence" value="ECO:0007669"/>
    <property type="project" value="UniProtKB-KW"/>
</dbReference>
<dbReference type="InterPro" id="IPR002933">
    <property type="entry name" value="Peptidase_M20"/>
</dbReference>
<organism evidence="7 8">
    <name type="scientific">Haloprofundus marisrubri</name>
    <dbReference type="NCBI Taxonomy" id="1514971"/>
    <lineage>
        <taxon>Archaea</taxon>
        <taxon>Methanobacteriati</taxon>
        <taxon>Methanobacteriota</taxon>
        <taxon>Stenosarchaea group</taxon>
        <taxon>Halobacteria</taxon>
        <taxon>Halobacteriales</taxon>
        <taxon>Haloferacaceae</taxon>
        <taxon>Haloprofundus</taxon>
    </lineage>
</organism>
<evidence type="ECO:0000256" key="2">
    <source>
        <dbReference type="ARBA" id="ARBA00006247"/>
    </source>
</evidence>
<evidence type="ECO:0000256" key="1">
    <source>
        <dbReference type="ARBA" id="ARBA00001947"/>
    </source>
</evidence>
<dbReference type="InterPro" id="IPR036264">
    <property type="entry name" value="Bact_exopeptidase_dim_dom"/>
</dbReference>
<dbReference type="Pfam" id="PF07687">
    <property type="entry name" value="M20_dimer"/>
    <property type="match status" value="1"/>
</dbReference>
<dbReference type="OrthoDB" id="24854at2157"/>
<comment type="similarity">
    <text evidence="2">Belongs to the peptidase M20A family.</text>
</comment>
<dbReference type="GO" id="GO:0016787">
    <property type="term" value="F:hydrolase activity"/>
    <property type="evidence" value="ECO:0007669"/>
    <property type="project" value="UniProtKB-KW"/>
</dbReference>
<dbReference type="InterPro" id="IPR011650">
    <property type="entry name" value="Peptidase_M20_dimer"/>
</dbReference>
<dbReference type="PANTHER" id="PTHR43808">
    <property type="entry name" value="ACETYLORNITHINE DEACETYLASE"/>
    <property type="match status" value="1"/>
</dbReference>
<protein>
    <recommendedName>
        <fullName evidence="6">Peptidase M20 dimerisation domain-containing protein</fullName>
    </recommendedName>
</protein>
<dbReference type="PROSITE" id="PS00758">
    <property type="entry name" value="ARGE_DAPE_CPG2_1"/>
    <property type="match status" value="1"/>
</dbReference>
<proteinExistence type="inferred from homology"/>